<sequence>MGYRYQCSTAGCKKSYISNDTEIIRQLPETLQCEYPGYMTHRSGLSKTVGDLYRPCVQNSVGAKRFRKIIREIHHLKHARLHLQYIQHAVYRSLYQPTIADIIQNQQKITPFSSFNDRSKYAGHVPSPQYFRSFYTAFIGEIRHLIDKEMEVLDGVYLKGDHTFKIIKLVNKINGQLVFTALYTVLNEYEEVRLQFLVPTKALSNLQCAFDAMRNAYDLYRYTQPQIFFTDNVTRDQNFLKNVLPSLSQEPLNVRRYPLLTILSNIEIKCIRGFLDIEACTANLINNRTFHAIGFDCEWPYNTQTYQQGKIATIQIADNNCVLVLCVSDLDELPSSLCKLLESESVVKLGRGVNGLAAICEAVLEHSLDKNQSIRLGSWDAPQLTQAQISYAALDAWASLKVFEEVNSHGVIGMHILEPTADDEGNPVSFHPGSFKEAVAYGEISKQRKELNDIIKVNKGCVIGIQS</sequence>
<reference evidence="4 5" key="1">
    <citation type="submission" date="2020-12" db="EMBL/GenBank/DDBJ databases">
        <title>Metabolic potential, ecology and presence of endohyphal bacteria is reflected in genomic diversity of Mucoromycotina.</title>
        <authorList>
            <person name="Muszewska A."/>
            <person name="Okrasinska A."/>
            <person name="Steczkiewicz K."/>
            <person name="Drgas O."/>
            <person name="Orlowska M."/>
            <person name="Perlinska-Lenart U."/>
            <person name="Aleksandrzak-Piekarczyk T."/>
            <person name="Szatraj K."/>
            <person name="Zielenkiewicz U."/>
            <person name="Pilsyk S."/>
            <person name="Malc E."/>
            <person name="Mieczkowski P."/>
            <person name="Kruszewska J.S."/>
            <person name="Biernat P."/>
            <person name="Pawlowska J."/>
        </authorList>
    </citation>
    <scope>NUCLEOTIDE SEQUENCE [LARGE SCALE GENOMIC DNA]</scope>
    <source>
        <strain evidence="4 5">CBS 142.35</strain>
    </source>
</reference>
<dbReference type="InterPro" id="IPR051132">
    <property type="entry name" value="3-5_Exonuclease_domain"/>
</dbReference>
<proteinExistence type="predicted"/>
<dbReference type="InterPro" id="IPR036397">
    <property type="entry name" value="RNaseH_sf"/>
</dbReference>
<keyword evidence="2" id="KW-0378">Hydrolase</keyword>
<dbReference type="EMBL" id="JAEPRB010000844">
    <property type="protein sequence ID" value="KAG2211329.1"/>
    <property type="molecule type" value="Genomic_DNA"/>
</dbReference>
<dbReference type="GO" id="GO:0005737">
    <property type="term" value="C:cytoplasm"/>
    <property type="evidence" value="ECO:0007669"/>
    <property type="project" value="TreeGrafter"/>
</dbReference>
<dbReference type="Gene3D" id="3.30.420.10">
    <property type="entry name" value="Ribonuclease H-like superfamily/Ribonuclease H"/>
    <property type="match status" value="2"/>
</dbReference>
<dbReference type="PANTHER" id="PTHR13620:SF104">
    <property type="entry name" value="EXONUCLEASE 3'-5' DOMAIN-CONTAINING PROTEIN 2"/>
    <property type="match status" value="1"/>
</dbReference>
<dbReference type="SUPFAM" id="SSF53098">
    <property type="entry name" value="Ribonuclease H-like"/>
    <property type="match status" value="1"/>
</dbReference>
<dbReference type="InterPro" id="IPR012337">
    <property type="entry name" value="RNaseH-like_sf"/>
</dbReference>
<dbReference type="PANTHER" id="PTHR13620">
    <property type="entry name" value="3-5 EXONUCLEASE"/>
    <property type="match status" value="1"/>
</dbReference>
<evidence type="ECO:0000313" key="4">
    <source>
        <dbReference type="EMBL" id="KAG2211329.1"/>
    </source>
</evidence>
<evidence type="ECO:0000256" key="2">
    <source>
        <dbReference type="ARBA" id="ARBA00022801"/>
    </source>
</evidence>
<dbReference type="AlphaFoldDB" id="A0A8H7VEA4"/>
<dbReference type="GO" id="GO:0008408">
    <property type="term" value="F:3'-5' exonuclease activity"/>
    <property type="evidence" value="ECO:0007669"/>
    <property type="project" value="InterPro"/>
</dbReference>
<evidence type="ECO:0000259" key="3">
    <source>
        <dbReference type="Pfam" id="PF01612"/>
    </source>
</evidence>
<organism evidence="4 5">
    <name type="scientific">Circinella minor</name>
    <dbReference type="NCBI Taxonomy" id="1195481"/>
    <lineage>
        <taxon>Eukaryota</taxon>
        <taxon>Fungi</taxon>
        <taxon>Fungi incertae sedis</taxon>
        <taxon>Mucoromycota</taxon>
        <taxon>Mucoromycotina</taxon>
        <taxon>Mucoromycetes</taxon>
        <taxon>Mucorales</taxon>
        <taxon>Lichtheimiaceae</taxon>
        <taxon>Circinella</taxon>
    </lineage>
</organism>
<keyword evidence="5" id="KW-1185">Reference proteome</keyword>
<gene>
    <name evidence="4" type="ORF">INT45_002920</name>
</gene>
<dbReference type="OrthoDB" id="1920326at2759"/>
<comment type="caution">
    <text evidence="4">The sequence shown here is derived from an EMBL/GenBank/DDBJ whole genome shotgun (WGS) entry which is preliminary data.</text>
</comment>
<evidence type="ECO:0000256" key="1">
    <source>
        <dbReference type="ARBA" id="ARBA00022722"/>
    </source>
</evidence>
<dbReference type="GO" id="GO:0005634">
    <property type="term" value="C:nucleus"/>
    <property type="evidence" value="ECO:0007669"/>
    <property type="project" value="TreeGrafter"/>
</dbReference>
<dbReference type="InterPro" id="IPR002562">
    <property type="entry name" value="3'-5'_exonuclease_dom"/>
</dbReference>
<evidence type="ECO:0000313" key="5">
    <source>
        <dbReference type="Proteomes" id="UP000646827"/>
    </source>
</evidence>
<dbReference type="Pfam" id="PF01612">
    <property type="entry name" value="DNA_pol_A_exo1"/>
    <property type="match status" value="1"/>
</dbReference>
<dbReference type="GO" id="GO:0006139">
    <property type="term" value="P:nucleobase-containing compound metabolic process"/>
    <property type="evidence" value="ECO:0007669"/>
    <property type="project" value="InterPro"/>
</dbReference>
<keyword evidence="1" id="KW-0540">Nuclease</keyword>
<protein>
    <recommendedName>
        <fullName evidence="3">3'-5' exonuclease domain-containing protein</fullName>
    </recommendedName>
</protein>
<name>A0A8H7VEA4_9FUNG</name>
<feature type="domain" description="3'-5' exonuclease" evidence="3">
    <location>
        <begin position="345"/>
        <end position="405"/>
    </location>
</feature>
<accession>A0A8H7VEA4</accession>
<dbReference type="GO" id="GO:0003676">
    <property type="term" value="F:nucleic acid binding"/>
    <property type="evidence" value="ECO:0007669"/>
    <property type="project" value="InterPro"/>
</dbReference>
<dbReference type="CDD" id="cd06141">
    <property type="entry name" value="WRN_exo"/>
    <property type="match status" value="1"/>
</dbReference>
<dbReference type="Proteomes" id="UP000646827">
    <property type="component" value="Unassembled WGS sequence"/>
</dbReference>